<dbReference type="EMBL" id="JASCZI010151102">
    <property type="protein sequence ID" value="MED6169385.1"/>
    <property type="molecule type" value="Genomic_DNA"/>
</dbReference>
<sequence length="327" mass="37978">MAPVAEGPHRVCPTFVGECCTCVDVHITMQCFRAGYDGYCRMCPVDIVVDLPQITRLVPPEFAVDAWPLAERLIGSRQGSRDVQEGRLLRWRARIDILTWDEIRWTPYDTLGIQALIPDWMRSQGEVDTWHSAMPVVCFNFVGMHHIDRVIRQYGGEQLVPRHPVDVTRFMNITARGDDVWWPTRLQTWYDGWGRRRSPEVMVTVHACGDQRGIRQYYDWYVGVAAGIRDELTMPDDAPAPRRRTTREPPPRTAVPVRGRVRRRDQRRRTRMLLAGAAAQMDMRRGLRRSRSTPIRKRLVQVWKMVTRHMIRPVVTLAGMPLTPRYV</sequence>
<evidence type="ECO:0000313" key="3">
    <source>
        <dbReference type="EMBL" id="MED6169385.1"/>
    </source>
</evidence>
<comment type="caution">
    <text evidence="3">The sequence shown here is derived from an EMBL/GenBank/DDBJ whole genome shotgun (WGS) entry which is preliminary data.</text>
</comment>
<name>A0ABU6VA86_9FABA</name>
<dbReference type="PANTHER" id="PTHR46033">
    <property type="entry name" value="PROTEIN MAIN-LIKE 2"/>
    <property type="match status" value="1"/>
</dbReference>
<feature type="region of interest" description="Disordered" evidence="1">
    <location>
        <begin position="232"/>
        <end position="266"/>
    </location>
</feature>
<evidence type="ECO:0000259" key="2">
    <source>
        <dbReference type="Pfam" id="PF10536"/>
    </source>
</evidence>
<dbReference type="InterPro" id="IPR044824">
    <property type="entry name" value="MAIN-like"/>
</dbReference>
<protein>
    <recommendedName>
        <fullName evidence="2">Aminotransferase-like plant mobile domain-containing protein</fullName>
    </recommendedName>
</protein>
<evidence type="ECO:0000256" key="1">
    <source>
        <dbReference type="SAM" id="MobiDB-lite"/>
    </source>
</evidence>
<reference evidence="3 4" key="1">
    <citation type="journal article" date="2023" name="Plants (Basel)">
        <title>Bridging the Gap: Combining Genomics and Transcriptomics Approaches to Understand Stylosanthes scabra, an Orphan Legume from the Brazilian Caatinga.</title>
        <authorList>
            <person name="Ferreira-Neto J.R.C."/>
            <person name="da Silva M.D."/>
            <person name="Binneck E."/>
            <person name="de Melo N.F."/>
            <person name="da Silva R.H."/>
            <person name="de Melo A.L.T.M."/>
            <person name="Pandolfi V."/>
            <person name="Bustamante F.O."/>
            <person name="Brasileiro-Vidal A.C."/>
            <person name="Benko-Iseppon A.M."/>
        </authorList>
    </citation>
    <scope>NUCLEOTIDE SEQUENCE [LARGE SCALE GENOMIC DNA]</scope>
    <source>
        <tissue evidence="3">Leaves</tissue>
    </source>
</reference>
<gene>
    <name evidence="3" type="ORF">PIB30_020861</name>
</gene>
<feature type="domain" description="Aminotransferase-like plant mobile" evidence="2">
    <location>
        <begin position="83"/>
        <end position="221"/>
    </location>
</feature>
<dbReference type="PANTHER" id="PTHR46033:SF8">
    <property type="entry name" value="PROTEIN MAINTENANCE OF MERISTEMS-LIKE"/>
    <property type="match status" value="1"/>
</dbReference>
<dbReference type="Pfam" id="PF10536">
    <property type="entry name" value="PMD"/>
    <property type="match status" value="1"/>
</dbReference>
<proteinExistence type="predicted"/>
<dbReference type="InterPro" id="IPR019557">
    <property type="entry name" value="AminoTfrase-like_pln_mobile"/>
</dbReference>
<dbReference type="Proteomes" id="UP001341840">
    <property type="component" value="Unassembled WGS sequence"/>
</dbReference>
<accession>A0ABU6VA86</accession>
<keyword evidence="4" id="KW-1185">Reference proteome</keyword>
<organism evidence="3 4">
    <name type="scientific">Stylosanthes scabra</name>
    <dbReference type="NCBI Taxonomy" id="79078"/>
    <lineage>
        <taxon>Eukaryota</taxon>
        <taxon>Viridiplantae</taxon>
        <taxon>Streptophyta</taxon>
        <taxon>Embryophyta</taxon>
        <taxon>Tracheophyta</taxon>
        <taxon>Spermatophyta</taxon>
        <taxon>Magnoliopsida</taxon>
        <taxon>eudicotyledons</taxon>
        <taxon>Gunneridae</taxon>
        <taxon>Pentapetalae</taxon>
        <taxon>rosids</taxon>
        <taxon>fabids</taxon>
        <taxon>Fabales</taxon>
        <taxon>Fabaceae</taxon>
        <taxon>Papilionoideae</taxon>
        <taxon>50 kb inversion clade</taxon>
        <taxon>dalbergioids sensu lato</taxon>
        <taxon>Dalbergieae</taxon>
        <taxon>Pterocarpus clade</taxon>
        <taxon>Stylosanthes</taxon>
    </lineage>
</organism>
<evidence type="ECO:0000313" key="4">
    <source>
        <dbReference type="Proteomes" id="UP001341840"/>
    </source>
</evidence>